<dbReference type="HAMAP" id="MF_01416">
    <property type="entry name" value="ATP_synth_delta_bact"/>
    <property type="match status" value="1"/>
</dbReference>
<dbReference type="EMBL" id="VSIX01000003">
    <property type="protein sequence ID" value="TYB32204.1"/>
    <property type="molecule type" value="Genomic_DNA"/>
</dbReference>
<evidence type="ECO:0000256" key="3">
    <source>
        <dbReference type="ARBA" id="ARBA00022781"/>
    </source>
</evidence>
<keyword evidence="6 7" id="KW-0066">ATP synthesis</keyword>
<keyword evidence="9" id="KW-1185">Reference proteome</keyword>
<evidence type="ECO:0000313" key="8">
    <source>
        <dbReference type="EMBL" id="TYB32204.1"/>
    </source>
</evidence>
<dbReference type="AlphaFoldDB" id="A0A5D0MET5"/>
<dbReference type="NCBIfam" id="TIGR01145">
    <property type="entry name" value="ATP_synt_delta"/>
    <property type="match status" value="1"/>
</dbReference>
<dbReference type="SUPFAM" id="SSF47928">
    <property type="entry name" value="N-terminal domain of the delta subunit of the F1F0-ATP synthase"/>
    <property type="match status" value="1"/>
</dbReference>
<organism evidence="8 9">
    <name type="scientific">Candidatus Mcinerneyibacterium aminivorans</name>
    <dbReference type="NCBI Taxonomy" id="2703815"/>
    <lineage>
        <taxon>Bacteria</taxon>
        <taxon>Candidatus Macinerneyibacteriota</taxon>
        <taxon>Candidatus Mcinerneyibacteria</taxon>
        <taxon>Candidatus Mcinerneyibacteriales</taxon>
        <taxon>Candidatus Mcinerneyibacteriaceae</taxon>
        <taxon>Candidatus Mcinerneyibacterium</taxon>
    </lineage>
</organism>
<dbReference type="GO" id="GO:0005886">
    <property type="term" value="C:plasma membrane"/>
    <property type="evidence" value="ECO:0007669"/>
    <property type="project" value="UniProtKB-SubCell"/>
</dbReference>
<dbReference type="Gene3D" id="1.10.520.20">
    <property type="entry name" value="N-terminal domain of the delta subunit of the F1F0-ATP synthase"/>
    <property type="match status" value="1"/>
</dbReference>
<dbReference type="Pfam" id="PF00213">
    <property type="entry name" value="OSCP"/>
    <property type="match status" value="1"/>
</dbReference>
<dbReference type="GO" id="GO:0046933">
    <property type="term" value="F:proton-transporting ATP synthase activity, rotational mechanism"/>
    <property type="evidence" value="ECO:0007669"/>
    <property type="project" value="UniProtKB-UniRule"/>
</dbReference>
<keyword evidence="2 7" id="KW-0813">Transport</keyword>
<evidence type="ECO:0000256" key="5">
    <source>
        <dbReference type="ARBA" id="ARBA00023136"/>
    </source>
</evidence>
<sequence>MRNVANEPVAIKYSTALFNVAVDSDINDDVLELLKVMQNAFVENIKLYQTFINPEIAKKTKLNIVSEILKGKKANELVLKFFELLFEKGRINIFDEIVKQYDLLNKEENGILDVKVYSAFELHNDTKKLIKDKLKEYYPGSKEVQLNIKVDEKLIGGIKLEMRGKIFDGSISGYLSKMKKTLRGE</sequence>
<evidence type="ECO:0000256" key="4">
    <source>
        <dbReference type="ARBA" id="ARBA00023065"/>
    </source>
</evidence>
<comment type="similarity">
    <text evidence="7">Belongs to the ATPase delta chain family.</text>
</comment>
<dbReference type="PRINTS" id="PR00125">
    <property type="entry name" value="ATPASEDELTA"/>
</dbReference>
<protein>
    <recommendedName>
        <fullName evidence="7">ATP synthase subunit delta</fullName>
    </recommendedName>
    <alternativeName>
        <fullName evidence="7">ATP synthase F(1) sector subunit delta</fullName>
    </alternativeName>
    <alternativeName>
        <fullName evidence="7">F-type ATPase subunit delta</fullName>
        <shortName evidence="7">F-ATPase subunit delta</shortName>
    </alternativeName>
</protein>
<comment type="function">
    <text evidence="7">F(1)F(0) ATP synthase produces ATP from ADP in the presence of a proton or sodium gradient. F-type ATPases consist of two structural domains, F(1) containing the extramembraneous catalytic core and F(0) containing the membrane proton channel, linked together by a central stalk and a peripheral stalk. During catalysis, ATP synthesis in the catalytic domain of F(1) is coupled via a rotary mechanism of the central stalk subunits to proton translocation.</text>
</comment>
<comment type="caution">
    <text evidence="8">The sequence shown here is derived from an EMBL/GenBank/DDBJ whole genome shotgun (WGS) entry which is preliminary data.</text>
</comment>
<evidence type="ECO:0000313" key="9">
    <source>
        <dbReference type="Proteomes" id="UP000324143"/>
    </source>
</evidence>
<keyword evidence="3 7" id="KW-0375">Hydrogen ion transport</keyword>
<proteinExistence type="inferred from homology"/>
<accession>A0A5D0MET5</accession>
<evidence type="ECO:0000256" key="7">
    <source>
        <dbReference type="HAMAP-Rule" id="MF_01416"/>
    </source>
</evidence>
<dbReference type="PANTHER" id="PTHR11910">
    <property type="entry name" value="ATP SYNTHASE DELTA CHAIN"/>
    <property type="match status" value="1"/>
</dbReference>
<keyword evidence="7" id="KW-1003">Cell membrane</keyword>
<evidence type="ECO:0000256" key="6">
    <source>
        <dbReference type="ARBA" id="ARBA00023310"/>
    </source>
</evidence>
<evidence type="ECO:0000256" key="1">
    <source>
        <dbReference type="ARBA" id="ARBA00004370"/>
    </source>
</evidence>
<keyword evidence="5 7" id="KW-0472">Membrane</keyword>
<gene>
    <name evidence="7 8" type="primary">atpH</name>
    <name evidence="8" type="ORF">FXF47_00260</name>
</gene>
<comment type="function">
    <text evidence="7">This protein is part of the stalk that links CF(0) to CF(1). It either transmits conformational changes from CF(0) to CF(1) or is implicated in proton conduction.</text>
</comment>
<keyword evidence="7" id="KW-0139">CF(1)</keyword>
<dbReference type="GO" id="GO:0045259">
    <property type="term" value="C:proton-transporting ATP synthase complex"/>
    <property type="evidence" value="ECO:0007669"/>
    <property type="project" value="UniProtKB-KW"/>
</dbReference>
<reference evidence="8" key="1">
    <citation type="submission" date="2019-08" db="EMBL/GenBank/DDBJ databases">
        <title>Genomic characterization of a novel candidate phylum (ARYD3) from a high temperature, high salinity tertiary oil reservoir in north central Oklahoma, USA.</title>
        <authorList>
            <person name="Youssef N.H."/>
            <person name="Yadav A."/>
            <person name="Elshahed M.S."/>
        </authorList>
    </citation>
    <scope>NUCLEOTIDE SEQUENCE [LARGE SCALE GENOMIC DNA]</scope>
    <source>
        <strain evidence="8">ARYD3</strain>
    </source>
</reference>
<dbReference type="InterPro" id="IPR000711">
    <property type="entry name" value="ATPase_OSCP/dsu"/>
</dbReference>
<keyword evidence="4 7" id="KW-0406">Ion transport</keyword>
<name>A0A5D0MET5_9BACT</name>
<dbReference type="InterPro" id="IPR026015">
    <property type="entry name" value="ATP_synth_OSCP/delta_N_sf"/>
</dbReference>
<comment type="subcellular location">
    <subcellularLocation>
        <location evidence="7">Cell membrane</location>
        <topology evidence="7">Peripheral membrane protein</topology>
    </subcellularLocation>
    <subcellularLocation>
        <location evidence="1">Membrane</location>
    </subcellularLocation>
</comment>
<evidence type="ECO:0000256" key="2">
    <source>
        <dbReference type="ARBA" id="ARBA00022448"/>
    </source>
</evidence>
<dbReference type="Proteomes" id="UP000324143">
    <property type="component" value="Unassembled WGS sequence"/>
</dbReference>